<keyword evidence="4" id="KW-0862">Zinc</keyword>
<dbReference type="PANTHER" id="PTHR43808">
    <property type="entry name" value="ACETYLORNITHINE DEACETYLASE"/>
    <property type="match status" value="1"/>
</dbReference>
<keyword evidence="7" id="KW-0645">Protease</keyword>
<accession>A0A1G7BKQ3</accession>
<dbReference type="PANTHER" id="PTHR43808:SF32">
    <property type="entry name" value="ARGE_DAPE-RELATED DEACYLASE"/>
    <property type="match status" value="1"/>
</dbReference>
<dbReference type="InterPro" id="IPR002933">
    <property type="entry name" value="Peptidase_M20"/>
</dbReference>
<dbReference type="EMBL" id="FNAK01000005">
    <property type="protein sequence ID" value="SDE27492.1"/>
    <property type="molecule type" value="Genomic_DNA"/>
</dbReference>
<feature type="domain" description="Peptidase M20 dimerisation" evidence="6">
    <location>
        <begin position="210"/>
        <end position="326"/>
    </location>
</feature>
<dbReference type="GO" id="GO:0004180">
    <property type="term" value="F:carboxypeptidase activity"/>
    <property type="evidence" value="ECO:0007669"/>
    <property type="project" value="UniProtKB-KW"/>
</dbReference>
<gene>
    <name evidence="7" type="ORF">SAMN04488071_2556</name>
</gene>
<feature type="chain" id="PRO_5010336048" evidence="5">
    <location>
        <begin position="21"/>
        <end position="437"/>
    </location>
</feature>
<dbReference type="STRING" id="637679.GCA_001550055_03721"/>
<dbReference type="Gene3D" id="3.30.70.360">
    <property type="match status" value="1"/>
</dbReference>
<dbReference type="GO" id="GO:0046872">
    <property type="term" value="F:metal ion binding"/>
    <property type="evidence" value="ECO:0007669"/>
    <property type="project" value="UniProtKB-KW"/>
</dbReference>
<feature type="signal peptide" evidence="5">
    <location>
        <begin position="1"/>
        <end position="20"/>
    </location>
</feature>
<evidence type="ECO:0000313" key="7">
    <source>
        <dbReference type="EMBL" id="SDE27492.1"/>
    </source>
</evidence>
<protein>
    <submittedName>
        <fullName evidence="7">Glutamate carboxypeptidase</fullName>
    </submittedName>
</protein>
<dbReference type="Pfam" id="PF07687">
    <property type="entry name" value="M20_dimer"/>
    <property type="match status" value="1"/>
</dbReference>
<dbReference type="InterPro" id="IPR050072">
    <property type="entry name" value="Peptidase_M20A"/>
</dbReference>
<dbReference type="InterPro" id="IPR011650">
    <property type="entry name" value="Peptidase_M20_dimer"/>
</dbReference>
<evidence type="ECO:0000256" key="5">
    <source>
        <dbReference type="SAM" id="SignalP"/>
    </source>
</evidence>
<dbReference type="Proteomes" id="UP000183685">
    <property type="component" value="Unassembled WGS sequence"/>
</dbReference>
<keyword evidence="7" id="KW-0121">Carboxypeptidase</keyword>
<dbReference type="SUPFAM" id="SSF55031">
    <property type="entry name" value="Bacterial exopeptidase dimerisation domain"/>
    <property type="match status" value="1"/>
</dbReference>
<keyword evidence="3" id="KW-0378">Hydrolase</keyword>
<proteinExistence type="predicted"/>
<organism evidence="7 8">
    <name type="scientific">Kordiimonas lacus</name>
    <dbReference type="NCBI Taxonomy" id="637679"/>
    <lineage>
        <taxon>Bacteria</taxon>
        <taxon>Pseudomonadati</taxon>
        <taxon>Pseudomonadota</taxon>
        <taxon>Alphaproteobacteria</taxon>
        <taxon>Kordiimonadales</taxon>
        <taxon>Kordiimonadaceae</taxon>
        <taxon>Kordiimonas</taxon>
    </lineage>
</organism>
<evidence type="ECO:0000256" key="1">
    <source>
        <dbReference type="ARBA" id="ARBA00001947"/>
    </source>
</evidence>
<dbReference type="OrthoDB" id="9809784at2"/>
<dbReference type="PROSITE" id="PS00758">
    <property type="entry name" value="ARGE_DAPE_CPG2_1"/>
    <property type="match status" value="1"/>
</dbReference>
<evidence type="ECO:0000259" key="6">
    <source>
        <dbReference type="Pfam" id="PF07687"/>
    </source>
</evidence>
<keyword evidence="5" id="KW-0732">Signal</keyword>
<dbReference type="InterPro" id="IPR036264">
    <property type="entry name" value="Bact_exopeptidase_dim_dom"/>
</dbReference>
<sequence length="437" mass="45571">MRALCLALIASLFTAAPALEADDATERAILEAIEGQLPAAERLLEQAVTINSGTLNFDGVKKVGALFGAELKAIGFDTEWVDGTAFGRAGHLVASFGNKGPKILMIGHLDTVFAKDDTFQAFTPQDDDKIAGPGITDMKGGDVIIIEVVRALKAAGVLDDVSIRIVMTGDEEASGKPLSLSKKAIIDAAVWADIALGFEDGDGNIQTAVTARRGSTDWTLEVTGRPAHSSQIFTPDVGYGAILEAARILNSFRLELEGMENLTFNPGRIVGGTRVTEDAATATTSGFGKNNVVAQALKVSGGIRAQSPKQLADAKAKMQAIVADSLLHTSASLTFAPGYPPMAPTEGNAKLLALYSEISESLGYGKIEAVNPRKAGAADISFAADHVDMALDGMGLMGTGGHTKDEMADMTSFKKNIQKAALLIHALANGALESTGD</sequence>
<evidence type="ECO:0000256" key="3">
    <source>
        <dbReference type="ARBA" id="ARBA00022801"/>
    </source>
</evidence>
<dbReference type="PROSITE" id="PS00759">
    <property type="entry name" value="ARGE_DAPE_CPG2_2"/>
    <property type="match status" value="1"/>
</dbReference>
<reference evidence="7 8" key="1">
    <citation type="submission" date="2016-10" db="EMBL/GenBank/DDBJ databases">
        <authorList>
            <person name="de Groot N.N."/>
        </authorList>
    </citation>
    <scope>NUCLEOTIDE SEQUENCE [LARGE SCALE GENOMIC DNA]</scope>
    <source>
        <strain evidence="7 8">CGMCC 1.9109</strain>
    </source>
</reference>
<dbReference type="SUPFAM" id="SSF53187">
    <property type="entry name" value="Zn-dependent exopeptidases"/>
    <property type="match status" value="1"/>
</dbReference>
<dbReference type="Gene3D" id="3.40.630.10">
    <property type="entry name" value="Zn peptidases"/>
    <property type="match status" value="1"/>
</dbReference>
<dbReference type="InterPro" id="IPR001261">
    <property type="entry name" value="ArgE/DapE_CS"/>
</dbReference>
<dbReference type="Pfam" id="PF01546">
    <property type="entry name" value="Peptidase_M20"/>
    <property type="match status" value="1"/>
</dbReference>
<evidence type="ECO:0000256" key="4">
    <source>
        <dbReference type="ARBA" id="ARBA00022833"/>
    </source>
</evidence>
<comment type="cofactor">
    <cofactor evidence="1">
        <name>Zn(2+)</name>
        <dbReference type="ChEBI" id="CHEBI:29105"/>
    </cofactor>
</comment>
<evidence type="ECO:0000256" key="2">
    <source>
        <dbReference type="ARBA" id="ARBA00022723"/>
    </source>
</evidence>
<dbReference type="AlphaFoldDB" id="A0A1G7BKQ3"/>
<dbReference type="RefSeq" id="WP_068307784.1">
    <property type="nucleotide sequence ID" value="NZ_FNAK01000005.1"/>
</dbReference>
<name>A0A1G7BKQ3_9PROT</name>
<evidence type="ECO:0000313" key="8">
    <source>
        <dbReference type="Proteomes" id="UP000183685"/>
    </source>
</evidence>
<keyword evidence="2" id="KW-0479">Metal-binding</keyword>
<keyword evidence="8" id="KW-1185">Reference proteome</keyword>